<dbReference type="CDD" id="cd02516">
    <property type="entry name" value="CDP-ME_synthetase"/>
    <property type="match status" value="1"/>
</dbReference>
<dbReference type="FunFam" id="3.90.550.10:FF:000003">
    <property type="entry name" value="2-C-methyl-D-erythritol 4-phosphate cytidylyltransferase"/>
    <property type="match status" value="1"/>
</dbReference>
<reference evidence="4 5" key="2">
    <citation type="journal article" date="2021" name="Int. J. Food Microbiol.">
        <title>Safety demonstration of a microbial species for use in the food chain: Weissella confusa.</title>
        <authorList>
            <person name="Bourdichon F."/>
            <person name="Patrone V."/>
            <person name="Fontana A."/>
            <person name="Milani G."/>
            <person name="Morelli L."/>
        </authorList>
    </citation>
    <scope>NUCLEOTIDE SEQUENCE [LARGE SCALE GENOMIC DNA]</scope>
    <source>
        <strain evidence="3">CCUG 30943</strain>
        <strain evidence="4 5">CCUG 43002</strain>
    </source>
</reference>
<sequence>MRTAIVIAGGSGKRMQQDIPKQFLSVNGKPILIYTVESFQNHPLIDQVLLVVKNGWEDMVWRYVDQYKLTKVKWVIAGGKIGQESINNGVQFLKDKISGKDTVVIHDGIRPIVDDYVLSDVVLTAEEKSNAVSALPYNEQIFLKDDDESTSNYIDRNTIMRVMTPQAYRFDLLVDGYDKALADNVGMTDSSYTNTMMVELGYKLYFALGSEKNIKITRPDDLLIFKALLELGD</sequence>
<dbReference type="EMBL" id="JAAOCX010000005">
    <property type="protein sequence ID" value="MBJ7632494.1"/>
    <property type="molecule type" value="Genomic_DNA"/>
</dbReference>
<name>A0A4Z0RLI3_WEICO</name>
<evidence type="ECO:0000313" key="5">
    <source>
        <dbReference type="Proteomes" id="UP000728106"/>
    </source>
</evidence>
<dbReference type="GO" id="GO:0005829">
    <property type="term" value="C:cytosol"/>
    <property type="evidence" value="ECO:0007669"/>
    <property type="project" value="TreeGrafter"/>
</dbReference>
<keyword evidence="5" id="KW-1185">Reference proteome</keyword>
<dbReference type="GO" id="GO:0050518">
    <property type="term" value="F:2-C-methyl-D-erythritol 4-phosphate cytidylyltransferase activity"/>
    <property type="evidence" value="ECO:0007669"/>
    <property type="project" value="UniProtKB-ARBA"/>
</dbReference>
<dbReference type="Proteomes" id="UP000808038">
    <property type="component" value="Unassembled WGS sequence"/>
</dbReference>
<dbReference type="SUPFAM" id="SSF53448">
    <property type="entry name" value="Nucleotide-diphospho-sugar transferases"/>
    <property type="match status" value="1"/>
</dbReference>
<keyword evidence="1" id="KW-0808">Transferase</keyword>
<dbReference type="InterPro" id="IPR034683">
    <property type="entry name" value="IspD/TarI"/>
</dbReference>
<evidence type="ECO:0000313" key="4">
    <source>
        <dbReference type="EMBL" id="MBJ7638630.1"/>
    </source>
</evidence>
<dbReference type="AlphaFoldDB" id="A0A4Z0RLI3"/>
<gene>
    <name evidence="4" type="ORF">HAU20_04410</name>
    <name evidence="3" type="ORF">HAU43_05260</name>
</gene>
<evidence type="ECO:0000256" key="2">
    <source>
        <dbReference type="ARBA" id="ARBA00022695"/>
    </source>
</evidence>
<dbReference type="InterPro" id="IPR029044">
    <property type="entry name" value="Nucleotide-diphossugar_trans"/>
</dbReference>
<protein>
    <submittedName>
        <fullName evidence="4">2-C-methyl-D-erythritol 4-phosphate cytidylyltransferase</fullName>
    </submittedName>
</protein>
<dbReference type="Proteomes" id="UP000728106">
    <property type="component" value="Unassembled WGS sequence"/>
</dbReference>
<comment type="caution">
    <text evidence="4">The sequence shown here is derived from an EMBL/GenBank/DDBJ whole genome shotgun (WGS) entry which is preliminary data.</text>
</comment>
<proteinExistence type="predicted"/>
<dbReference type="PANTHER" id="PTHR43015">
    <property type="entry name" value="D-RIBITOL-5-PHOSPHATE CYTIDYLYLTRANSFERASE"/>
    <property type="match status" value="1"/>
</dbReference>
<dbReference type="PANTHER" id="PTHR43015:SF1">
    <property type="entry name" value="D-RIBITOL-5-PHOSPHATE CYTIDYLYLTRANSFERASE"/>
    <property type="match status" value="1"/>
</dbReference>
<evidence type="ECO:0000313" key="3">
    <source>
        <dbReference type="EMBL" id="MBJ7632494.1"/>
    </source>
</evidence>
<accession>A0A4Z0RLI3</accession>
<dbReference type="EMBL" id="JAAOCP010000004">
    <property type="protein sequence ID" value="MBJ7638630.1"/>
    <property type="molecule type" value="Genomic_DNA"/>
</dbReference>
<dbReference type="Pfam" id="PF01128">
    <property type="entry name" value="IspD"/>
    <property type="match status" value="1"/>
</dbReference>
<evidence type="ECO:0000256" key="1">
    <source>
        <dbReference type="ARBA" id="ARBA00022679"/>
    </source>
</evidence>
<dbReference type="Gene3D" id="3.90.550.10">
    <property type="entry name" value="Spore Coat Polysaccharide Biosynthesis Protein SpsA, Chain A"/>
    <property type="match status" value="1"/>
</dbReference>
<organism evidence="4 5">
    <name type="scientific">Weissella confusa</name>
    <name type="common">Lactobacillus confusus</name>
    <dbReference type="NCBI Taxonomy" id="1583"/>
    <lineage>
        <taxon>Bacteria</taxon>
        <taxon>Bacillati</taxon>
        <taxon>Bacillota</taxon>
        <taxon>Bacilli</taxon>
        <taxon>Lactobacillales</taxon>
        <taxon>Lactobacillaceae</taxon>
        <taxon>Weissella</taxon>
    </lineage>
</organism>
<keyword evidence="2 4" id="KW-0548">Nucleotidyltransferase</keyword>
<reference evidence="4" key="1">
    <citation type="submission" date="2020-02" db="EMBL/GenBank/DDBJ databases">
        <authorList>
            <person name="Fontana A."/>
            <person name="Patrone V."/>
            <person name="Morelli L."/>
        </authorList>
    </citation>
    <scope>NUCLEOTIDE SEQUENCE</scope>
    <source>
        <strain evidence="3">CCUG 30943</strain>
        <strain evidence="4">CCUG 43002</strain>
    </source>
</reference>
<dbReference type="RefSeq" id="WP_135411292.1">
    <property type="nucleotide sequence ID" value="NZ_JAAOCP010000004.1"/>
</dbReference>